<proteinExistence type="predicted"/>
<gene>
    <name evidence="1" type="primary">jg19445</name>
    <name evidence="1" type="ORF">PAEG_LOCUS19215</name>
</gene>
<dbReference type="Proteomes" id="UP000838756">
    <property type="component" value="Unassembled WGS sequence"/>
</dbReference>
<name>A0A8S4RW57_9NEOP</name>
<dbReference type="OrthoDB" id="407509at2759"/>
<protein>
    <submittedName>
        <fullName evidence="1">Jg19445 protein</fullName>
    </submittedName>
</protein>
<sequence length="104" mass="12086">MLGVSLRDQSDKSEMSVTDLAQRVAKLKLQWAGHIARRTDGRWDLKVLEWRPRTGMRSVGRLSTRWTDVIDRRVAGSRWRQAAQDRGFWNSLQKTYVQQSKSIG</sequence>
<accession>A0A8S4RW57</accession>
<keyword evidence="2" id="KW-1185">Reference proteome</keyword>
<reference evidence="1" key="1">
    <citation type="submission" date="2022-03" db="EMBL/GenBank/DDBJ databases">
        <authorList>
            <person name="Lindestad O."/>
        </authorList>
    </citation>
    <scope>NUCLEOTIDE SEQUENCE</scope>
</reference>
<evidence type="ECO:0000313" key="2">
    <source>
        <dbReference type="Proteomes" id="UP000838756"/>
    </source>
</evidence>
<comment type="caution">
    <text evidence="1">The sequence shown here is derived from an EMBL/GenBank/DDBJ whole genome shotgun (WGS) entry which is preliminary data.</text>
</comment>
<evidence type="ECO:0000313" key="1">
    <source>
        <dbReference type="EMBL" id="CAH2243002.1"/>
    </source>
</evidence>
<dbReference type="AlphaFoldDB" id="A0A8S4RW57"/>
<dbReference type="EMBL" id="CAKXAJ010025710">
    <property type="protein sequence ID" value="CAH2243002.1"/>
    <property type="molecule type" value="Genomic_DNA"/>
</dbReference>
<organism evidence="1 2">
    <name type="scientific">Pararge aegeria aegeria</name>
    <dbReference type="NCBI Taxonomy" id="348720"/>
    <lineage>
        <taxon>Eukaryota</taxon>
        <taxon>Metazoa</taxon>
        <taxon>Ecdysozoa</taxon>
        <taxon>Arthropoda</taxon>
        <taxon>Hexapoda</taxon>
        <taxon>Insecta</taxon>
        <taxon>Pterygota</taxon>
        <taxon>Neoptera</taxon>
        <taxon>Endopterygota</taxon>
        <taxon>Lepidoptera</taxon>
        <taxon>Glossata</taxon>
        <taxon>Ditrysia</taxon>
        <taxon>Papilionoidea</taxon>
        <taxon>Nymphalidae</taxon>
        <taxon>Satyrinae</taxon>
        <taxon>Satyrini</taxon>
        <taxon>Parargina</taxon>
        <taxon>Pararge</taxon>
    </lineage>
</organism>